<dbReference type="STRING" id="1454373.ACMU_04625"/>
<gene>
    <name evidence="1" type="ORF">ACMU_04625</name>
</gene>
<sequence length="66" mass="7181">MNAPRLCAVAGTKLAGDADNFVLETNYTLDETFGHLKGFSGTFYSFGRLNLKTGEGLVRYTGEICK</sequence>
<dbReference type="EMBL" id="JFKE01000013">
    <property type="protein sequence ID" value="KAJ53993.1"/>
    <property type="molecule type" value="Genomic_DNA"/>
</dbReference>
<proteinExistence type="predicted"/>
<organism evidence="1 2">
    <name type="scientific">Actibacterium mucosum KCTC 23349</name>
    <dbReference type="NCBI Taxonomy" id="1454373"/>
    <lineage>
        <taxon>Bacteria</taxon>
        <taxon>Pseudomonadati</taxon>
        <taxon>Pseudomonadota</taxon>
        <taxon>Alphaproteobacteria</taxon>
        <taxon>Rhodobacterales</taxon>
        <taxon>Roseobacteraceae</taxon>
        <taxon>Actibacterium</taxon>
    </lineage>
</organism>
<name>A0A037ZEG2_9RHOB</name>
<protein>
    <submittedName>
        <fullName evidence="1">Uncharacterized protein</fullName>
    </submittedName>
</protein>
<evidence type="ECO:0000313" key="2">
    <source>
        <dbReference type="Proteomes" id="UP000026249"/>
    </source>
</evidence>
<dbReference type="AlphaFoldDB" id="A0A037ZEG2"/>
<accession>A0A037ZEG2</accession>
<keyword evidence="2" id="KW-1185">Reference proteome</keyword>
<comment type="caution">
    <text evidence="1">The sequence shown here is derived from an EMBL/GenBank/DDBJ whole genome shotgun (WGS) entry which is preliminary data.</text>
</comment>
<reference evidence="1 2" key="1">
    <citation type="submission" date="2014-03" db="EMBL/GenBank/DDBJ databases">
        <title>Draft Genome Sequence of Actibacterium mucosum KCTC 23349, a Marine Alphaproteobacterium with Complex Ionic Requirements Isolated from Mediterranean Seawater at Malvarrosa Beach, Valencia, Spain.</title>
        <authorList>
            <person name="Arahal D.R."/>
            <person name="Shao Z."/>
            <person name="Lai Q."/>
            <person name="Pujalte M.J."/>
        </authorList>
    </citation>
    <scope>NUCLEOTIDE SEQUENCE [LARGE SCALE GENOMIC DNA]</scope>
    <source>
        <strain evidence="1 2">KCTC 23349</strain>
    </source>
</reference>
<dbReference type="Proteomes" id="UP000026249">
    <property type="component" value="Unassembled WGS sequence"/>
</dbReference>
<evidence type="ECO:0000313" key="1">
    <source>
        <dbReference type="EMBL" id="KAJ53993.1"/>
    </source>
</evidence>